<dbReference type="STRING" id="1357400.HMPREF2086_00800"/>
<comment type="subunit">
    <text evidence="4">Monomer.</text>
</comment>
<evidence type="ECO:0000256" key="9">
    <source>
        <dbReference type="ARBA" id="ARBA00023002"/>
    </source>
</evidence>
<dbReference type="SMART" id="SM00729">
    <property type="entry name" value="Elp3"/>
    <property type="match status" value="1"/>
</dbReference>
<keyword evidence="12 15" id="KW-0627">Porphyrin biosynthesis</keyword>
<keyword evidence="6 15" id="KW-0963">Cytoplasm</keyword>
<dbReference type="SFLD" id="SFLDS00029">
    <property type="entry name" value="Radical_SAM"/>
    <property type="match status" value="1"/>
</dbReference>
<reference evidence="19 20" key="1">
    <citation type="journal article" date="2014" name="Genome Announc.">
        <title>Draft genome sequences of six enterohepatic helicobacter species isolated from humans and one from rhesus macaques.</title>
        <authorList>
            <person name="Shen Z."/>
            <person name="Sheh A."/>
            <person name="Young S.K."/>
            <person name="Abouelliel A."/>
            <person name="Ward D.V."/>
            <person name="Earl A.M."/>
            <person name="Fox J.G."/>
        </authorList>
    </citation>
    <scope>NUCLEOTIDE SEQUENCE [LARGE SCALE GENOMIC DNA]</scope>
    <source>
        <strain evidence="19 20">MIT 99-5501</strain>
    </source>
</reference>
<dbReference type="UniPathway" id="UPA00251">
    <property type="reaction ID" value="UER00323"/>
</dbReference>
<evidence type="ECO:0000259" key="18">
    <source>
        <dbReference type="PROSITE" id="PS51918"/>
    </source>
</evidence>
<dbReference type="GO" id="GO:0046872">
    <property type="term" value="F:metal ion binding"/>
    <property type="evidence" value="ECO:0007669"/>
    <property type="project" value="UniProtKB-KW"/>
</dbReference>
<dbReference type="InterPro" id="IPR058240">
    <property type="entry name" value="rSAM_sf"/>
</dbReference>
<dbReference type="HOGENOM" id="CLU_027579_3_0_7"/>
<feature type="binding site" evidence="16">
    <location>
        <begin position="72"/>
        <end position="74"/>
    </location>
    <ligand>
        <name>S-adenosyl-L-methionine</name>
        <dbReference type="ChEBI" id="CHEBI:59789"/>
        <label>2</label>
    </ligand>
</feature>
<keyword evidence="8 15" id="KW-0479">Metal-binding</keyword>
<feature type="binding site" evidence="16">
    <location>
        <position position="190"/>
    </location>
    <ligand>
        <name>S-adenosyl-L-methionine</name>
        <dbReference type="ChEBI" id="CHEBI:59789"/>
        <label>2</label>
    </ligand>
</feature>
<keyword evidence="11 15" id="KW-0411">Iron-sulfur</keyword>
<dbReference type="Pfam" id="PF04055">
    <property type="entry name" value="Radical_SAM"/>
    <property type="match status" value="1"/>
</dbReference>
<name>V8C9H5_9HELI</name>
<evidence type="ECO:0000256" key="6">
    <source>
        <dbReference type="ARBA" id="ARBA00022490"/>
    </source>
</evidence>
<evidence type="ECO:0000256" key="10">
    <source>
        <dbReference type="ARBA" id="ARBA00023004"/>
    </source>
</evidence>
<evidence type="ECO:0000313" key="19">
    <source>
        <dbReference type="EMBL" id="ETD24053.1"/>
    </source>
</evidence>
<evidence type="ECO:0000256" key="16">
    <source>
        <dbReference type="PIRSR" id="PIRSR000167-1"/>
    </source>
</evidence>
<dbReference type="eggNOG" id="COG0635">
    <property type="taxonomic scope" value="Bacteria"/>
</dbReference>
<dbReference type="CDD" id="cd01335">
    <property type="entry name" value="Radical_SAM"/>
    <property type="match status" value="1"/>
</dbReference>
<dbReference type="FunFam" id="1.10.10.920:FF:000001">
    <property type="entry name" value="Coproporphyrinogen-III oxidase"/>
    <property type="match status" value="1"/>
</dbReference>
<dbReference type="InterPro" id="IPR006638">
    <property type="entry name" value="Elp3/MiaA/NifB-like_rSAM"/>
</dbReference>
<dbReference type="EMBL" id="AZJI01000004">
    <property type="protein sequence ID" value="ETD24053.1"/>
    <property type="molecule type" value="Genomic_DNA"/>
</dbReference>
<comment type="cofactor">
    <cofactor evidence="15 17">
        <name>[4Fe-4S] cluster</name>
        <dbReference type="ChEBI" id="CHEBI:49883"/>
    </cofactor>
    <text evidence="15 17">Binds 1 [4Fe-4S] cluster. The cluster is coordinated with 3 cysteines and an exchangeable S-adenosyl-L-methionine.</text>
</comment>
<feature type="binding site" evidence="16">
    <location>
        <position position="151"/>
    </location>
    <ligand>
        <name>S-adenosyl-L-methionine</name>
        <dbReference type="ChEBI" id="CHEBI:59789"/>
        <label>1</label>
    </ligand>
</feature>
<evidence type="ECO:0000256" key="15">
    <source>
        <dbReference type="PIRNR" id="PIRNR000167"/>
    </source>
</evidence>
<keyword evidence="5 15" id="KW-0004">4Fe-4S</keyword>
<feature type="binding site" evidence="16">
    <location>
        <position position="335"/>
    </location>
    <ligand>
        <name>S-adenosyl-L-methionine</name>
        <dbReference type="ChEBI" id="CHEBI:59789"/>
        <label>1</label>
    </ligand>
</feature>
<comment type="function">
    <text evidence="13">Involved in the heme biosynthesis. Catalyzes the anaerobic oxidative decarboxylation of propionate groups of rings A and B of coproporphyrinogen III to yield the vinyl groups in protoporphyrinogen IX.</text>
</comment>
<feature type="binding site" evidence="16">
    <location>
        <position position="60"/>
    </location>
    <ligand>
        <name>S-adenosyl-L-methionine</name>
        <dbReference type="ChEBI" id="CHEBI:59789"/>
        <label>1</label>
    </ligand>
</feature>
<dbReference type="GO" id="GO:0006782">
    <property type="term" value="P:protoporphyrinogen IX biosynthetic process"/>
    <property type="evidence" value="ECO:0007669"/>
    <property type="project" value="UniProtKB-UniPathway"/>
</dbReference>
<dbReference type="GO" id="GO:0004109">
    <property type="term" value="F:coproporphyrinogen oxidase activity"/>
    <property type="evidence" value="ECO:0007669"/>
    <property type="project" value="InterPro"/>
</dbReference>
<protein>
    <recommendedName>
        <fullName evidence="15">Coproporphyrinogen-III oxidase</fullName>
        <ecNumber evidence="15">1.3.98.3</ecNumber>
    </recommendedName>
</protein>
<dbReference type="Gene3D" id="3.20.20.70">
    <property type="entry name" value="Aldolase class I"/>
    <property type="match status" value="1"/>
</dbReference>
<feature type="binding site" evidence="16">
    <location>
        <position position="249"/>
    </location>
    <ligand>
        <name>S-adenosyl-L-methionine</name>
        <dbReference type="ChEBI" id="CHEBI:59789"/>
        <label>2</label>
    </ligand>
</feature>
<evidence type="ECO:0000313" key="20">
    <source>
        <dbReference type="Proteomes" id="UP000018731"/>
    </source>
</evidence>
<dbReference type="InterPro" id="IPR004558">
    <property type="entry name" value="Coprogen_oxidase_HemN"/>
</dbReference>
<feature type="binding site" evidence="17">
    <location>
        <position position="70"/>
    </location>
    <ligand>
        <name>[4Fe-4S] cluster</name>
        <dbReference type="ChEBI" id="CHEBI:49883"/>
        <note>4Fe-4S-S-AdoMet</note>
    </ligand>
</feature>
<feature type="binding site" evidence="16">
    <location>
        <position position="178"/>
    </location>
    <ligand>
        <name>S-adenosyl-L-methionine</name>
        <dbReference type="ChEBI" id="CHEBI:59789"/>
        <label>2</label>
    </ligand>
</feature>
<dbReference type="InterPro" id="IPR007197">
    <property type="entry name" value="rSAM"/>
</dbReference>
<dbReference type="PIRSF" id="PIRSF000167">
    <property type="entry name" value="HemN"/>
    <property type="match status" value="1"/>
</dbReference>
<gene>
    <name evidence="19" type="ORF">HMPREF2086_00800</name>
</gene>
<dbReference type="PROSITE" id="PS51918">
    <property type="entry name" value="RADICAL_SAM"/>
    <property type="match status" value="1"/>
</dbReference>
<dbReference type="EC" id="1.3.98.3" evidence="15"/>
<keyword evidence="9 15" id="KW-0560">Oxidoreductase</keyword>
<proteinExistence type="inferred from homology"/>
<evidence type="ECO:0000256" key="4">
    <source>
        <dbReference type="ARBA" id="ARBA00011245"/>
    </source>
</evidence>
<dbReference type="GO" id="GO:0051539">
    <property type="term" value="F:4 iron, 4 sulfur cluster binding"/>
    <property type="evidence" value="ECO:0007669"/>
    <property type="project" value="UniProtKB-KW"/>
</dbReference>
<dbReference type="NCBIfam" id="TIGR00538">
    <property type="entry name" value="hemN"/>
    <property type="match status" value="1"/>
</dbReference>
<feature type="binding site" evidence="16">
    <location>
        <begin position="118"/>
        <end position="119"/>
    </location>
    <ligand>
        <name>S-adenosyl-L-methionine</name>
        <dbReference type="ChEBI" id="CHEBI:59789"/>
        <label>2</label>
    </ligand>
</feature>
<evidence type="ECO:0000256" key="8">
    <source>
        <dbReference type="ARBA" id="ARBA00022723"/>
    </source>
</evidence>
<dbReference type="Proteomes" id="UP000018731">
    <property type="component" value="Unassembled WGS sequence"/>
</dbReference>
<dbReference type="PANTHER" id="PTHR13932:SF6">
    <property type="entry name" value="OXYGEN-INDEPENDENT COPROPORPHYRINOGEN III OXIDASE"/>
    <property type="match status" value="1"/>
</dbReference>
<dbReference type="Pfam" id="PF06969">
    <property type="entry name" value="HemN_C"/>
    <property type="match status" value="1"/>
</dbReference>
<evidence type="ECO:0000256" key="11">
    <source>
        <dbReference type="ARBA" id="ARBA00023014"/>
    </source>
</evidence>
<organism evidence="19 20">
    <name type="scientific">Helicobacter macacae MIT 99-5501</name>
    <dbReference type="NCBI Taxonomy" id="1357400"/>
    <lineage>
        <taxon>Bacteria</taxon>
        <taxon>Pseudomonadati</taxon>
        <taxon>Campylobacterota</taxon>
        <taxon>Epsilonproteobacteria</taxon>
        <taxon>Campylobacterales</taxon>
        <taxon>Helicobacteraceae</taxon>
        <taxon>Helicobacter</taxon>
    </lineage>
</organism>
<dbReference type="OrthoDB" id="9808022at2"/>
<dbReference type="FunFam" id="3.80.30.20:FF:000012">
    <property type="entry name" value="Coproporphyrinogen-III oxidase"/>
    <property type="match status" value="1"/>
</dbReference>
<dbReference type="RefSeq" id="WP_023927524.1">
    <property type="nucleotide sequence ID" value="NZ_KI669454.1"/>
</dbReference>
<dbReference type="SFLD" id="SFLDG01065">
    <property type="entry name" value="anaerobic_coproporphyrinogen-I"/>
    <property type="match status" value="1"/>
</dbReference>
<keyword evidence="20" id="KW-1185">Reference proteome</keyword>
<feature type="binding site" evidence="16">
    <location>
        <position position="215"/>
    </location>
    <ligand>
        <name>S-adenosyl-L-methionine</name>
        <dbReference type="ChEBI" id="CHEBI:59789"/>
        <label>2</label>
    </ligand>
</feature>
<dbReference type="GO" id="GO:0051989">
    <property type="term" value="F:coproporphyrinogen dehydrogenase activity"/>
    <property type="evidence" value="ECO:0007669"/>
    <property type="project" value="UniProtKB-EC"/>
</dbReference>
<dbReference type="InterPro" id="IPR010723">
    <property type="entry name" value="HemN_C"/>
</dbReference>
<comment type="catalytic activity">
    <reaction evidence="14 15">
        <text>coproporphyrinogen III + 2 S-adenosyl-L-methionine = protoporphyrinogen IX + 2 5'-deoxyadenosine + 2 L-methionine + 2 CO2</text>
        <dbReference type="Rhea" id="RHEA:15425"/>
        <dbReference type="ChEBI" id="CHEBI:16526"/>
        <dbReference type="ChEBI" id="CHEBI:17319"/>
        <dbReference type="ChEBI" id="CHEBI:57307"/>
        <dbReference type="ChEBI" id="CHEBI:57309"/>
        <dbReference type="ChEBI" id="CHEBI:57844"/>
        <dbReference type="ChEBI" id="CHEBI:59789"/>
        <dbReference type="EC" id="1.3.98.3"/>
    </reaction>
</comment>
<evidence type="ECO:0000256" key="12">
    <source>
        <dbReference type="ARBA" id="ARBA00023244"/>
    </source>
</evidence>
<evidence type="ECO:0000256" key="5">
    <source>
        <dbReference type="ARBA" id="ARBA00022485"/>
    </source>
</evidence>
<sequence length="464" mass="52975">MTQNIDFAKFAKYSKSAPRYTSYPTAVEFGADFGYEDLRESFKRNDSYDTQEDRLPLSLYVHLPFCQSACYFCGCNVIYTSKQDKKDRYISYLQKELAILSTLMDTSREVVQLHFGGGTPTFFDSTQLIKVITLIKDTFPNFAPNAEISCEIDPRHFEISQMNALKKGGFNRLSFGVQDFDEAVQKAVHRFQSVELVNEAINIARKSGINSVNFDLIYGLPKQTLDSFLSTLQKVVSLSPDRLAIFNYAHIPWLKKTMRKIDENDLPSPQEKLEILKNTIDFLGKNGYEMIGMDHFAKKSDELYIAKQNGELRRNFQGYTTRGFSQTIGIGLTSIGEGKDYYAQNVKDLASYENALDEGRIPIERGIKLSSEDILRKEVIMGLMNNLKLDFDSIEKSHNINFRVHFASELERLKEYADIGVLEINDKGLYPTPTGGLLIRNIAMVFDSYLRSLPQEKRVFSKTI</sequence>
<dbReference type="AlphaFoldDB" id="V8C9H5"/>
<dbReference type="PANTHER" id="PTHR13932">
    <property type="entry name" value="COPROPORPHYRINIGEN III OXIDASE"/>
    <property type="match status" value="1"/>
</dbReference>
<dbReference type="SFLD" id="SFLDG01082">
    <property type="entry name" value="B12-binding_domain_containing"/>
    <property type="match status" value="1"/>
</dbReference>
<dbReference type="PATRIC" id="fig|1357400.3.peg.1100"/>
<dbReference type="Gene3D" id="1.10.10.920">
    <property type="match status" value="1"/>
</dbReference>
<dbReference type="InterPro" id="IPR013785">
    <property type="entry name" value="Aldolase_TIM"/>
</dbReference>
<evidence type="ECO:0000256" key="2">
    <source>
        <dbReference type="ARBA" id="ARBA00004785"/>
    </source>
</evidence>
<comment type="similarity">
    <text evidence="3 15">Belongs to the anaerobic coproporphyrinogen-III oxidase family.</text>
</comment>
<evidence type="ECO:0000256" key="3">
    <source>
        <dbReference type="ARBA" id="ARBA00005493"/>
    </source>
</evidence>
<comment type="caution">
    <text evidence="19">The sequence shown here is derived from an EMBL/GenBank/DDBJ whole genome shotgun (WGS) entry which is preliminary data.</text>
</comment>
<dbReference type="SUPFAM" id="SSF102114">
    <property type="entry name" value="Radical SAM enzymes"/>
    <property type="match status" value="1"/>
</dbReference>
<keyword evidence="7 15" id="KW-0949">S-adenosyl-L-methionine</keyword>
<evidence type="ECO:0000256" key="14">
    <source>
        <dbReference type="ARBA" id="ARBA00048321"/>
    </source>
</evidence>
<evidence type="ECO:0000256" key="17">
    <source>
        <dbReference type="PIRSR" id="PIRSR000167-2"/>
    </source>
</evidence>
<comment type="pathway">
    <text evidence="2 15">Porphyrin-containing compound metabolism; protoporphyrin-IX biosynthesis; protoporphyrinogen-IX from coproporphyrinogen-III (AdoMet route): step 1/1.</text>
</comment>
<evidence type="ECO:0000256" key="13">
    <source>
        <dbReference type="ARBA" id="ARBA00024295"/>
    </source>
</evidence>
<comment type="subcellular location">
    <subcellularLocation>
        <location evidence="1 15">Cytoplasm</location>
    </subcellularLocation>
</comment>
<evidence type="ECO:0000256" key="7">
    <source>
        <dbReference type="ARBA" id="ARBA00022691"/>
    </source>
</evidence>
<feature type="binding site" evidence="16">
    <location>
        <position position="117"/>
    </location>
    <ligand>
        <name>S-adenosyl-L-methionine</name>
        <dbReference type="ChEBI" id="CHEBI:59789"/>
        <label>1</label>
    </ligand>
</feature>
<evidence type="ECO:0000256" key="1">
    <source>
        <dbReference type="ARBA" id="ARBA00004496"/>
    </source>
</evidence>
<keyword evidence="10 15" id="KW-0408">Iron</keyword>
<feature type="binding site" evidence="17">
    <location>
        <position position="73"/>
    </location>
    <ligand>
        <name>[4Fe-4S] cluster</name>
        <dbReference type="ChEBI" id="CHEBI:49883"/>
        <note>4Fe-4S-S-AdoMet</note>
    </ligand>
</feature>
<dbReference type="InterPro" id="IPR034505">
    <property type="entry name" value="Coproporphyrinogen-III_oxidase"/>
</dbReference>
<dbReference type="GO" id="GO:0005737">
    <property type="term" value="C:cytoplasm"/>
    <property type="evidence" value="ECO:0007669"/>
    <property type="project" value="UniProtKB-SubCell"/>
</dbReference>
<feature type="domain" description="Radical SAM core" evidence="18">
    <location>
        <begin position="51"/>
        <end position="286"/>
    </location>
</feature>
<feature type="binding site" evidence="17">
    <location>
        <position position="66"/>
    </location>
    <ligand>
        <name>[4Fe-4S] cluster</name>
        <dbReference type="ChEBI" id="CHEBI:49883"/>
        <note>4Fe-4S-S-AdoMet</note>
    </ligand>
</feature>
<accession>V8C9H5</accession>